<dbReference type="AlphaFoldDB" id="A0A5D0RB44"/>
<dbReference type="Proteomes" id="UP000323720">
    <property type="component" value="Unassembled WGS sequence"/>
</dbReference>
<reference evidence="1 2" key="1">
    <citation type="submission" date="2019-08" db="EMBL/GenBank/DDBJ databases">
        <title>Genomes of Antarctic Bizionia species.</title>
        <authorList>
            <person name="Bowman J.P."/>
        </authorList>
    </citation>
    <scope>NUCLEOTIDE SEQUENCE [LARGE SCALE GENOMIC DNA]</scope>
    <source>
        <strain evidence="1 2">ADA-4</strain>
    </source>
</reference>
<evidence type="ECO:0000313" key="2">
    <source>
        <dbReference type="Proteomes" id="UP000323720"/>
    </source>
</evidence>
<dbReference type="PROSITE" id="PS51257">
    <property type="entry name" value="PROKAR_LIPOPROTEIN"/>
    <property type="match status" value="1"/>
</dbReference>
<keyword evidence="2" id="KW-1185">Reference proteome</keyword>
<name>A0A5D0RB44_9FLAO</name>
<dbReference type="RefSeq" id="WP_148402464.1">
    <property type="nucleotide sequence ID" value="NZ_VSKK01000001.1"/>
</dbReference>
<protein>
    <submittedName>
        <fullName evidence="1">Uncharacterized protein</fullName>
    </submittedName>
</protein>
<proteinExistence type="predicted"/>
<gene>
    <name evidence="1" type="ORF">ES674_02825</name>
</gene>
<accession>A0A5D0RB44</accession>
<organism evidence="1 2">
    <name type="scientific">Bizionia myxarmorum</name>
    <dbReference type="NCBI Taxonomy" id="291186"/>
    <lineage>
        <taxon>Bacteria</taxon>
        <taxon>Pseudomonadati</taxon>
        <taxon>Bacteroidota</taxon>
        <taxon>Flavobacteriia</taxon>
        <taxon>Flavobacteriales</taxon>
        <taxon>Flavobacteriaceae</taxon>
        <taxon>Bizionia</taxon>
    </lineage>
</organism>
<comment type="caution">
    <text evidence="1">The sequence shown here is derived from an EMBL/GenBank/DDBJ whole genome shotgun (WGS) entry which is preliminary data.</text>
</comment>
<dbReference type="EMBL" id="VSKK01000001">
    <property type="protein sequence ID" value="TYB78727.1"/>
    <property type="molecule type" value="Genomic_DNA"/>
</dbReference>
<sequence>MRKKEFLIVFSVLIVSCFTIQSQNSNFEFQNEEKIESFLVENQLEFNREDLVIFKNFEAFLKFNNDGYLIGPVVHVFDKDGLYLEYIKISDIIDKLSNFKKIRNKPKKDAIHIDSWFNDLVNYKTLQPLQKTENNDYYFVLSWAKFFNKSKNMDALFKWYKVLQRQKIKGENIQIVLLNMDFQDYWELSPEKKEDLLKQANK</sequence>
<dbReference type="OrthoDB" id="1365906at2"/>
<evidence type="ECO:0000313" key="1">
    <source>
        <dbReference type="EMBL" id="TYB78727.1"/>
    </source>
</evidence>